<dbReference type="Gene3D" id="3.50.30.50">
    <property type="entry name" value="Putative cyclase"/>
    <property type="match status" value="1"/>
</dbReference>
<keyword evidence="1" id="KW-0378">Hydrolase</keyword>
<dbReference type="InterPro" id="IPR007325">
    <property type="entry name" value="KFase/CYL"/>
</dbReference>
<dbReference type="PANTHER" id="PTHR31118">
    <property type="entry name" value="CYCLASE-LIKE PROTEIN 2"/>
    <property type="match status" value="1"/>
</dbReference>
<organism evidence="1 2">
    <name type="scientific">Candidatus Ordinivivax streblomastigis</name>
    <dbReference type="NCBI Taxonomy" id="2540710"/>
    <lineage>
        <taxon>Bacteria</taxon>
        <taxon>Pseudomonadati</taxon>
        <taxon>Bacteroidota</taxon>
        <taxon>Bacteroidia</taxon>
        <taxon>Bacteroidales</taxon>
        <taxon>Candidatus Ordinivivax</taxon>
    </lineage>
</organism>
<feature type="non-terminal residue" evidence="1">
    <location>
        <position position="1"/>
    </location>
</feature>
<protein>
    <submittedName>
        <fullName evidence="1">Kynurenine formamidase</fullName>
        <ecNumber evidence="1">3.5.1.9</ecNumber>
    </submittedName>
</protein>
<proteinExistence type="predicted"/>
<dbReference type="InterPro" id="IPR037175">
    <property type="entry name" value="KFase_sf"/>
</dbReference>
<dbReference type="PANTHER" id="PTHR31118:SF12">
    <property type="entry name" value="CYCLASE-LIKE PROTEIN 2"/>
    <property type="match status" value="1"/>
</dbReference>
<accession>A0A5M8NSZ2</accession>
<evidence type="ECO:0000313" key="2">
    <source>
        <dbReference type="Proteomes" id="UP000324575"/>
    </source>
</evidence>
<gene>
    <name evidence="1" type="ORF">EZS26_003866</name>
</gene>
<dbReference type="SUPFAM" id="SSF102198">
    <property type="entry name" value="Putative cyclase"/>
    <property type="match status" value="1"/>
</dbReference>
<sequence length="116" mass="12906">TEILRNRKGPGNVCPIRCVIIHSPLVQSTCYKAVNRPAQWFVEKKVGLVGMDMPTPNGEDWQYVHIKMLKAGILIVEGLTNMEQLPTGEVFTFYSLPLKLQGRDGSPVRAIAILDS</sequence>
<dbReference type="Proteomes" id="UP000324575">
    <property type="component" value="Unassembled WGS sequence"/>
</dbReference>
<reference evidence="1 2" key="1">
    <citation type="submission" date="2019-03" db="EMBL/GenBank/DDBJ databases">
        <title>Single cell metagenomics reveals metabolic interactions within the superorganism composed of flagellate Streblomastix strix and complex community of Bacteroidetes bacteria on its surface.</title>
        <authorList>
            <person name="Treitli S.C."/>
            <person name="Kolisko M."/>
            <person name="Husnik F."/>
            <person name="Keeling P."/>
            <person name="Hampl V."/>
        </authorList>
    </citation>
    <scope>NUCLEOTIDE SEQUENCE [LARGE SCALE GENOMIC DNA]</scope>
    <source>
        <strain evidence="1">St1</strain>
    </source>
</reference>
<dbReference type="EMBL" id="SNRX01000170">
    <property type="protein sequence ID" value="KAA6299992.1"/>
    <property type="molecule type" value="Genomic_DNA"/>
</dbReference>
<comment type="caution">
    <text evidence="1">The sequence shown here is derived from an EMBL/GenBank/DDBJ whole genome shotgun (WGS) entry which is preliminary data.</text>
</comment>
<dbReference type="GO" id="GO:0004061">
    <property type="term" value="F:arylformamidase activity"/>
    <property type="evidence" value="ECO:0007669"/>
    <property type="project" value="UniProtKB-EC"/>
</dbReference>
<dbReference type="EC" id="3.5.1.9" evidence="1"/>
<dbReference type="GO" id="GO:0019441">
    <property type="term" value="P:L-tryptophan catabolic process to kynurenine"/>
    <property type="evidence" value="ECO:0007669"/>
    <property type="project" value="InterPro"/>
</dbReference>
<evidence type="ECO:0000313" key="1">
    <source>
        <dbReference type="EMBL" id="KAA6299992.1"/>
    </source>
</evidence>
<name>A0A5M8NSZ2_9BACT</name>
<dbReference type="AlphaFoldDB" id="A0A5M8NSZ2"/>